<dbReference type="Gene3D" id="1.10.150.130">
    <property type="match status" value="1"/>
</dbReference>
<organism evidence="3 4">
    <name type="scientific">Candidatus Brocadia sapporoensis</name>
    <dbReference type="NCBI Taxonomy" id="392547"/>
    <lineage>
        <taxon>Bacteria</taxon>
        <taxon>Pseudomonadati</taxon>
        <taxon>Planctomycetota</taxon>
        <taxon>Candidatus Brocadiia</taxon>
        <taxon>Candidatus Brocadiales</taxon>
        <taxon>Candidatus Brocadiaceae</taxon>
        <taxon>Candidatus Brocadia</taxon>
    </lineage>
</organism>
<sequence length="90" mass="10754">MSKPQLPDQVHGAIRIKHYSMRTEEAYVHWIKRFVFFHEKRLSLHRGEHEVRKFLSHLAVEGKVFAFTQNQTLIALLFLNQEVLKKTRLV</sequence>
<dbReference type="GO" id="GO:0015074">
    <property type="term" value="P:DNA integration"/>
    <property type="evidence" value="ECO:0007669"/>
    <property type="project" value="InterPro"/>
</dbReference>
<keyword evidence="1" id="KW-0238">DNA-binding</keyword>
<keyword evidence="4" id="KW-1185">Reference proteome</keyword>
<reference evidence="3 4" key="1">
    <citation type="journal article" date="2016" name="Genome Announc.">
        <title>Draft Genome Sequence of the Anaerobic Ammonium-Oxidizing Bacterium 'Candidatus Brocadia sp. 40'.</title>
        <authorList>
            <person name="Ali M."/>
            <person name="Haroon M.F."/>
            <person name="Narita Y."/>
            <person name="Zhang L."/>
            <person name="Rangel Shaw D."/>
            <person name="Okabe S."/>
            <person name="Saikaly P.E."/>
        </authorList>
    </citation>
    <scope>NUCLEOTIDE SEQUENCE [LARGE SCALE GENOMIC DNA]</scope>
    <source>
        <strain evidence="3 4">40</strain>
    </source>
</reference>
<dbReference type="AlphaFoldDB" id="A0A1V6LYA8"/>
<protein>
    <recommendedName>
        <fullName evidence="2">Integrase SAM-like N-terminal domain-containing protein</fullName>
    </recommendedName>
</protein>
<dbReference type="Proteomes" id="UP000242219">
    <property type="component" value="Unassembled WGS sequence"/>
</dbReference>
<feature type="domain" description="Integrase SAM-like N-terminal" evidence="2">
    <location>
        <begin position="8"/>
        <end position="86"/>
    </location>
</feature>
<dbReference type="RefSeq" id="WP_070067712.1">
    <property type="nucleotide sequence ID" value="NZ_MJUW02000103.1"/>
</dbReference>
<dbReference type="EMBL" id="MJUW02000103">
    <property type="protein sequence ID" value="OQD45125.1"/>
    <property type="molecule type" value="Genomic_DNA"/>
</dbReference>
<dbReference type="InterPro" id="IPR010998">
    <property type="entry name" value="Integrase_recombinase_N"/>
</dbReference>
<accession>A0A1V6LYA8</accession>
<evidence type="ECO:0000313" key="3">
    <source>
        <dbReference type="EMBL" id="OQD45125.1"/>
    </source>
</evidence>
<gene>
    <name evidence="3" type="ORF">BIY37_10135</name>
</gene>
<evidence type="ECO:0000259" key="2">
    <source>
        <dbReference type="Pfam" id="PF13495"/>
    </source>
</evidence>
<dbReference type="Pfam" id="PF13495">
    <property type="entry name" value="Phage_int_SAM_4"/>
    <property type="match status" value="1"/>
</dbReference>
<dbReference type="InterPro" id="IPR004107">
    <property type="entry name" value="Integrase_SAM-like_N"/>
</dbReference>
<name>A0A1V6LYA8_9BACT</name>
<dbReference type="GO" id="GO:0003677">
    <property type="term" value="F:DNA binding"/>
    <property type="evidence" value="ECO:0007669"/>
    <property type="project" value="UniProtKB-KW"/>
</dbReference>
<evidence type="ECO:0000256" key="1">
    <source>
        <dbReference type="ARBA" id="ARBA00023125"/>
    </source>
</evidence>
<evidence type="ECO:0000313" key="4">
    <source>
        <dbReference type="Proteomes" id="UP000242219"/>
    </source>
</evidence>
<comment type="caution">
    <text evidence="3">The sequence shown here is derived from an EMBL/GenBank/DDBJ whole genome shotgun (WGS) entry which is preliminary data.</text>
</comment>
<proteinExistence type="predicted"/>